<feature type="compositionally biased region" description="Low complexity" evidence="1">
    <location>
        <begin position="1429"/>
        <end position="1438"/>
    </location>
</feature>
<feature type="region of interest" description="Disordered" evidence="1">
    <location>
        <begin position="301"/>
        <end position="349"/>
    </location>
</feature>
<dbReference type="Proteomes" id="UP000271162">
    <property type="component" value="Unassembled WGS sequence"/>
</dbReference>
<reference evidence="4" key="1">
    <citation type="submission" date="2016-04" db="UniProtKB">
        <authorList>
            <consortium name="WormBaseParasite"/>
        </authorList>
    </citation>
    <scope>IDENTIFICATION</scope>
</reference>
<organism evidence="4">
    <name type="scientific">Nippostrongylus brasiliensis</name>
    <name type="common">Rat hookworm</name>
    <dbReference type="NCBI Taxonomy" id="27835"/>
    <lineage>
        <taxon>Eukaryota</taxon>
        <taxon>Metazoa</taxon>
        <taxon>Ecdysozoa</taxon>
        <taxon>Nematoda</taxon>
        <taxon>Chromadorea</taxon>
        <taxon>Rhabditida</taxon>
        <taxon>Rhabditina</taxon>
        <taxon>Rhabditomorpha</taxon>
        <taxon>Strongyloidea</taxon>
        <taxon>Heligmosomidae</taxon>
        <taxon>Nippostrongylus</taxon>
    </lineage>
</organism>
<feature type="region of interest" description="Disordered" evidence="1">
    <location>
        <begin position="271"/>
        <end position="290"/>
    </location>
</feature>
<evidence type="ECO:0000256" key="1">
    <source>
        <dbReference type="SAM" id="MobiDB-lite"/>
    </source>
</evidence>
<dbReference type="WBParaSite" id="NBR_0001434501-mRNA-1">
    <property type="protein sequence ID" value="NBR_0001434501-mRNA-1"/>
    <property type="gene ID" value="NBR_0001434501"/>
</dbReference>
<name>A0A158R1S2_NIPBR</name>
<sequence length="2467" mass="275480">MRDDFRQLTNRLMRIFERKCFYARSGESHGKAPVIKRGPKPIQRPPADYAEQQKVHSTGLPKGFQPLSAYQQLKHSSQKSEQLGTQILAGTTTNRNTPLGGDALNEPVDVPHELGVPRLQAFEHNKRMNIRKIVNDAFASRDQEPESSLYHQEALSSRETTVPRTSMSGVPPGPSKTLRHQRSAGNKAMRMIASNALRPEIDPTNGQYVIQLDEFRAQKTATVQPKGYVPRLAHTLQEMVYSARTGAHLTPITRPAGARVSRIDQAPRFTYNSSSSAAQQHQYSSLANTTRAPFLRNATTTQAGRRHGDVISSNTIISSPVVGREERAYPRSHSSGRPAEATATPSLYRRSASSGRSVVASVAASAAHAEGSGQIGENHDDLIGAAPALAVENQAPATLSKEKRTQLSDQNASPRMVKDSTKSNPVVPPVQKRVVLYRDEFGQLRRVQRLPDGTLAPAKRRAPVKLSEISSRMEPKVTVERIARPTAGTVYAMHSMARREDKQIGKQGEQKWKKSQASVAPWGHNASVLQNTSAFNQGVNTHDADADRSLPRLPTKSKRKDALNMDYDDDVVLRSKRPLSRLCVVPALEKTEEEKQASLQRLWRRLDEENAANVAIDIVTEDTSVLFHVKNLIASLPPLDSSENNVEQTTLEKKKAGRPPKKFRGRFAREKQAIRDAVNAEKEAIKQRELPVLDLALKVIEDPTVVVPAEAPIVIDALSAGAIDTAVLHEVGELLKEIVAQVSLDTLEPKREGKVRSRRCWEHLPGRGRSKRQEEKAIRAAAVQEQDIVMATDLLTSNQEQSDSPAVVQILEAPFPQTSTTTFELKTETLPSTSWDEEFPTASFDDVGLNDEDLVDINVDTFFTAAETDSVSGDEGETPSQKMRNKFRNFLHQPSTIVPSSCGSGDHRTVLHDATFSIEPPEEKSAHFRGNEETEDVNMEVCAVVHDLTFDVVRKLETVPVDSDFHRAKMIDIVDVAQLESHCYEEVIDDLVFTAQSPVFRFIEAVLPTATVECVSVETKAAQLQCDADPVAIERDRQDQEGYQSVILGLPVTESCNLSLVDQDATFDLGGGTASCPSECSAVGVFPCCETGEGEWAESYTTIDCAVKAVEENLSVGFTNVDPVEYRTALSFIDKQYYLDASPSVSFENGTFPTPAEETSSLHHAFNCSTMIKVAAAQDVLQEMPISRTDASAFFASSSVYVLECCEREETVEQPQIHAVRETVELNVATKEECLEFFLPTDASSLDFSSVKSHVECKDSSRLRLIERRLFDSKLSGEEFAVLKDVGILLHREEDVSRPSRACCREFLRRTHRPASLPSLSSLHYDVCSSRPVSVNIHLPRPSIKEATQPVLEKTCSVTDKQRVTALEYSANVQSESKLIQKYLCSQEPYSSGLSSVTDLERAYLDSPDLFSCSSDRIKQPPSRKRSGSASTSAATNNETPVESLDDVVEGLRVSKFVSLRNEMKNTLNLLLKGAAAPVERFGPLVKACRHTKMHCGSPSPRRYPAIGIPGAAEESCQGPVPAAPPPKLGRDEHTGPGSMAPIPVNLLRKNDWLFNGLFASKKLSSIFIGRNDQLKVRASMSINLSVSSVKPRSHLISDFTLALIKPMNPVVDFTPEIVPQLSSTFSFCPLRLSRYCVEGSLERALDLYERGVDCILQQISYAKEMIQNIRSTTHWSLQYLMDAQLFLMGVVRELWEYTARSVQLALFSSFQCCLWEKHHQVFEARMCSLLFEMNAAAALSVKVVNCCSYVKRFEEWNRKCKNFSSVYNHVFGLALSIIKLIAIPNALKRLQSSTHWDSKPRPWKSTNEIFFVDLVPFFQLGTLSFNDDDPDVEKLLEGWEPLDEKSLDRLLSGEIARDNNHSNNFSFLFPSYAVLEVCRRQIDKEVNTFFAAHKDSVLSGDRHQMYLLSPTARAIVLSRSHVGRAKSLMRNNIINLDKLIVKANTLFDELSVSTRRLEQAEFHYPCGQMVFDFERGKVVVSENELANKNEVEIPMSLKEEAKRIMEDLVQDTVFCPSSPTNDRRLLAAHDPIQNSVELVKNWVMTIPVTYDDVEQDDSHSVDMEDESVETICEKHPARVTVIDDNDIGDPAAPQEAKSEFVDTVMTTIAGHRIQYAIDDKHGLLKMKTATSGVNYAATDELSVTNTLTTASFNSLDQIETLNIIRDSNTGELNWLAMIEHALEATPTPETLPSFLQKNQGLTYQTMDIMDAHERANHFVRETSDKGEFLDLRKDRRDQIRQFQKVDYFERRRSARYEAIGSDKPLEMSRPPSGEVDKVPQYGIWVQEVAQYADIERKRLMQLKPINNVGRCRAARSEAIREFELPVKRRKRPTSAPVWSGRTLIEHFGEYLSFGMARLEFENNKQNGSTERIDSKDDTITHYFISRNNSPSTIIDPLELLADPYARFRPTSKKRRRANSPLLESSLVKSINMNDSPIFAPFASLESQPPLKGPLYSDCDSSDDEDD</sequence>
<feature type="region of interest" description="Disordered" evidence="1">
    <location>
        <begin position="141"/>
        <end position="181"/>
    </location>
</feature>
<evidence type="ECO:0000313" key="4">
    <source>
        <dbReference type="WBParaSite" id="NBR_0001434501-mRNA-1"/>
    </source>
</evidence>
<dbReference type="OMA" id="YFPFANV"/>
<feature type="region of interest" description="Disordered" evidence="1">
    <location>
        <begin position="642"/>
        <end position="661"/>
    </location>
</feature>
<keyword evidence="3" id="KW-1185">Reference proteome</keyword>
<evidence type="ECO:0000313" key="2">
    <source>
        <dbReference type="EMBL" id="VDL77935.1"/>
    </source>
</evidence>
<feature type="compositionally biased region" description="Low complexity" evidence="1">
    <location>
        <begin position="273"/>
        <end position="287"/>
    </location>
</feature>
<evidence type="ECO:0000313" key="3">
    <source>
        <dbReference type="Proteomes" id="UP000271162"/>
    </source>
</evidence>
<accession>A0A158R1S2</accession>
<gene>
    <name evidence="2" type="ORF">NBR_LOCUS14346</name>
</gene>
<proteinExistence type="predicted"/>
<dbReference type="EMBL" id="UYSL01021327">
    <property type="protein sequence ID" value="VDL77935.1"/>
    <property type="molecule type" value="Genomic_DNA"/>
</dbReference>
<protein>
    <submittedName>
        <fullName evidence="2 4">Uncharacterized protein</fullName>
    </submittedName>
</protein>
<feature type="region of interest" description="Disordered" evidence="1">
    <location>
        <begin position="1414"/>
        <end position="1443"/>
    </location>
</feature>
<feature type="compositionally biased region" description="Polar residues" evidence="1">
    <location>
        <begin position="154"/>
        <end position="168"/>
    </location>
</feature>
<reference evidence="2 3" key="2">
    <citation type="submission" date="2018-11" db="EMBL/GenBank/DDBJ databases">
        <authorList>
            <consortium name="Pathogen Informatics"/>
        </authorList>
    </citation>
    <scope>NUCLEOTIDE SEQUENCE [LARGE SCALE GENOMIC DNA]</scope>
</reference>
<feature type="region of interest" description="Disordered" evidence="1">
    <location>
        <begin position="396"/>
        <end position="426"/>
    </location>
</feature>
<feature type="region of interest" description="Disordered" evidence="1">
    <location>
        <begin position="2444"/>
        <end position="2467"/>
    </location>
</feature>